<name>A0ABW6PWS0_9NOCA</name>
<dbReference type="RefSeq" id="WP_387703056.1">
    <property type="nucleotide sequence ID" value="NZ_JBIAMX010000028.1"/>
</dbReference>
<evidence type="ECO:0000313" key="2">
    <source>
        <dbReference type="Proteomes" id="UP001601444"/>
    </source>
</evidence>
<evidence type="ECO:0000313" key="1">
    <source>
        <dbReference type="EMBL" id="MFF0546871.1"/>
    </source>
</evidence>
<gene>
    <name evidence="1" type="ORF">ACFYTF_28945</name>
</gene>
<keyword evidence="2" id="KW-1185">Reference proteome</keyword>
<proteinExistence type="predicted"/>
<accession>A0ABW6PWS0</accession>
<organism evidence="1 2">
    <name type="scientific">Nocardia thailandica</name>
    <dbReference type="NCBI Taxonomy" id="257275"/>
    <lineage>
        <taxon>Bacteria</taxon>
        <taxon>Bacillati</taxon>
        <taxon>Actinomycetota</taxon>
        <taxon>Actinomycetes</taxon>
        <taxon>Mycobacteriales</taxon>
        <taxon>Nocardiaceae</taxon>
        <taxon>Nocardia</taxon>
    </lineage>
</organism>
<dbReference type="Proteomes" id="UP001601444">
    <property type="component" value="Unassembled WGS sequence"/>
</dbReference>
<sequence>MYDNDWTRDLNTATDFTGVREVDLVTRGAGEDYTVLAGSESSTAAQLWATHYNATHSWTDEDAKAVSGQRVPLVLPDGPEFGPLTGEVLHLVVTGVDAETRPVAAAVSAELAQVWADHYNAHYPWTHPDDKAHVLGTIELIPGTPN</sequence>
<comment type="caution">
    <text evidence="1">The sequence shown here is derived from an EMBL/GenBank/DDBJ whole genome shotgun (WGS) entry which is preliminary data.</text>
</comment>
<dbReference type="EMBL" id="JBIAMX010000028">
    <property type="protein sequence ID" value="MFF0546871.1"/>
    <property type="molecule type" value="Genomic_DNA"/>
</dbReference>
<reference evidence="1 2" key="1">
    <citation type="submission" date="2024-10" db="EMBL/GenBank/DDBJ databases">
        <title>The Natural Products Discovery Center: Release of the First 8490 Sequenced Strains for Exploring Actinobacteria Biosynthetic Diversity.</title>
        <authorList>
            <person name="Kalkreuter E."/>
            <person name="Kautsar S.A."/>
            <person name="Yang D."/>
            <person name="Bader C.D."/>
            <person name="Teijaro C.N."/>
            <person name="Fluegel L."/>
            <person name="Davis C.M."/>
            <person name="Simpson J.R."/>
            <person name="Lauterbach L."/>
            <person name="Steele A.D."/>
            <person name="Gui C."/>
            <person name="Meng S."/>
            <person name="Li G."/>
            <person name="Viehrig K."/>
            <person name="Ye F."/>
            <person name="Su P."/>
            <person name="Kiefer A.F."/>
            <person name="Nichols A."/>
            <person name="Cepeda A.J."/>
            <person name="Yan W."/>
            <person name="Fan B."/>
            <person name="Jiang Y."/>
            <person name="Adhikari A."/>
            <person name="Zheng C.-J."/>
            <person name="Schuster L."/>
            <person name="Cowan T.M."/>
            <person name="Smanski M.J."/>
            <person name="Chevrette M.G."/>
            <person name="De Carvalho L.P.S."/>
            <person name="Shen B."/>
        </authorList>
    </citation>
    <scope>NUCLEOTIDE SEQUENCE [LARGE SCALE GENOMIC DNA]</scope>
    <source>
        <strain evidence="1 2">NPDC004045</strain>
    </source>
</reference>
<protein>
    <submittedName>
        <fullName evidence="1">Uncharacterized protein</fullName>
    </submittedName>
</protein>